<dbReference type="EMBL" id="CAJPDR010000082">
    <property type="protein sequence ID" value="CAF9915326.1"/>
    <property type="molecule type" value="Genomic_DNA"/>
</dbReference>
<keyword evidence="3" id="KW-0863">Zinc-finger</keyword>
<reference evidence="11" key="1">
    <citation type="submission" date="2021-03" db="EMBL/GenBank/DDBJ databases">
        <authorList>
            <person name="Tagirdzhanova G."/>
        </authorList>
    </citation>
    <scope>NUCLEOTIDE SEQUENCE</scope>
</reference>
<organism evidence="11 12">
    <name type="scientific">Alectoria fallacina</name>
    <dbReference type="NCBI Taxonomy" id="1903189"/>
    <lineage>
        <taxon>Eukaryota</taxon>
        <taxon>Fungi</taxon>
        <taxon>Dikarya</taxon>
        <taxon>Ascomycota</taxon>
        <taxon>Pezizomycotina</taxon>
        <taxon>Lecanoromycetes</taxon>
        <taxon>OSLEUM clade</taxon>
        <taxon>Lecanoromycetidae</taxon>
        <taxon>Lecanorales</taxon>
        <taxon>Lecanorineae</taxon>
        <taxon>Parmeliaceae</taxon>
        <taxon>Alectoria</taxon>
    </lineage>
</organism>
<feature type="region of interest" description="Disordered" evidence="8">
    <location>
        <begin position="315"/>
        <end position="338"/>
    </location>
</feature>
<evidence type="ECO:0000313" key="12">
    <source>
        <dbReference type="Proteomes" id="UP000664203"/>
    </source>
</evidence>
<accession>A0A8H3EXF6</accession>
<feature type="compositionally biased region" description="Low complexity" evidence="8">
    <location>
        <begin position="328"/>
        <end position="338"/>
    </location>
</feature>
<keyword evidence="4" id="KW-0862">Zinc</keyword>
<dbReference type="GO" id="GO:0006886">
    <property type="term" value="P:intracellular protein transport"/>
    <property type="evidence" value="ECO:0007669"/>
    <property type="project" value="UniProtKB-UniRule"/>
</dbReference>
<evidence type="ECO:0000256" key="4">
    <source>
        <dbReference type="ARBA" id="ARBA00022833"/>
    </source>
</evidence>
<dbReference type="GO" id="GO:0006904">
    <property type="term" value="P:vesicle docking involved in exocytosis"/>
    <property type="evidence" value="ECO:0007669"/>
    <property type="project" value="TreeGrafter"/>
</dbReference>
<dbReference type="InterPro" id="IPR007810">
    <property type="entry name" value="Pep3/Vps18_beta-prop"/>
</dbReference>
<dbReference type="OrthoDB" id="1845386at2759"/>
<keyword evidence="2" id="KW-0479">Metal-binding</keyword>
<dbReference type="GO" id="GO:0008270">
    <property type="term" value="F:zinc ion binding"/>
    <property type="evidence" value="ECO:0007669"/>
    <property type="project" value="UniProtKB-KW"/>
</dbReference>
<evidence type="ECO:0000313" key="11">
    <source>
        <dbReference type="EMBL" id="CAF9915326.1"/>
    </source>
</evidence>
<feature type="domain" description="Pep3/Vps18 beta-propeller" evidence="9">
    <location>
        <begin position="96"/>
        <end position="467"/>
    </location>
</feature>
<dbReference type="GO" id="GO:0007033">
    <property type="term" value="P:vacuole organization"/>
    <property type="evidence" value="ECO:0007669"/>
    <property type="project" value="TreeGrafter"/>
</dbReference>
<comment type="similarity">
    <text evidence="1">Belongs to the VPS18 family.</text>
</comment>
<evidence type="ECO:0000256" key="3">
    <source>
        <dbReference type="ARBA" id="ARBA00022771"/>
    </source>
</evidence>
<keyword evidence="5" id="KW-0472">Membrane</keyword>
<dbReference type="PROSITE" id="PS50236">
    <property type="entry name" value="CHCR"/>
    <property type="match status" value="1"/>
</dbReference>
<dbReference type="InterPro" id="IPR000547">
    <property type="entry name" value="Clathrin_H-chain/VPS_repeat"/>
</dbReference>
<dbReference type="CDD" id="cd16462">
    <property type="entry name" value="RING-H2_Pep3p-like"/>
    <property type="match status" value="1"/>
</dbReference>
<feature type="repeat" description="CHCR" evidence="7">
    <location>
        <begin position="697"/>
        <end position="861"/>
    </location>
</feature>
<keyword evidence="12" id="KW-1185">Reference proteome</keyword>
<protein>
    <recommendedName>
        <fullName evidence="13">Pep3/Vps18/deep orange domain-containing protein</fullName>
    </recommendedName>
</protein>
<dbReference type="AlphaFoldDB" id="A0A8H3EXF6"/>
<evidence type="ECO:0000256" key="5">
    <source>
        <dbReference type="ARBA" id="ARBA00023136"/>
    </source>
</evidence>
<evidence type="ECO:0000256" key="6">
    <source>
        <dbReference type="ARBA" id="ARBA00029433"/>
    </source>
</evidence>
<dbReference type="PANTHER" id="PTHR23323">
    <property type="entry name" value="VACUOLAR PROTEIN SORTING-ASSOCIATED PROTEIN"/>
    <property type="match status" value="1"/>
</dbReference>
<evidence type="ECO:0000256" key="2">
    <source>
        <dbReference type="ARBA" id="ARBA00022723"/>
    </source>
</evidence>
<proteinExistence type="inferred from homology"/>
<name>A0A8H3EXF6_9LECA</name>
<dbReference type="PANTHER" id="PTHR23323:SF26">
    <property type="entry name" value="VACUOLAR PROTEIN SORTING-ASSOCIATED PROTEIN 18 HOMOLOG"/>
    <property type="match status" value="1"/>
</dbReference>
<dbReference type="Pfam" id="PF05131">
    <property type="entry name" value="Pep3_Vps18"/>
    <property type="match status" value="1"/>
</dbReference>
<evidence type="ECO:0000259" key="9">
    <source>
        <dbReference type="Pfam" id="PF05131"/>
    </source>
</evidence>
<dbReference type="GO" id="GO:0030897">
    <property type="term" value="C:HOPS complex"/>
    <property type="evidence" value="ECO:0007669"/>
    <property type="project" value="TreeGrafter"/>
</dbReference>
<dbReference type="Proteomes" id="UP000664203">
    <property type="component" value="Unassembled WGS sequence"/>
</dbReference>
<dbReference type="InterPro" id="IPR058919">
    <property type="entry name" value="Pep3/Vps18_RING_C"/>
</dbReference>
<dbReference type="GO" id="GO:0048284">
    <property type="term" value="P:organelle fusion"/>
    <property type="evidence" value="ECO:0007669"/>
    <property type="project" value="TreeGrafter"/>
</dbReference>
<evidence type="ECO:0000259" key="10">
    <source>
        <dbReference type="Pfam" id="PF26148"/>
    </source>
</evidence>
<sequence>MNTSVDRDEACLAFKSLCMDFGETTLDVTVYRSYRSRILSLIDGLDRPPFAFDHPESSSNARRKNRFKSARWSFDGVQKYFEAMADLQDLDDVSLPIFKVERVQLQFTISSDFVAAQVANNVLILALSTGRILRIDLDSPSDIDDIDLPRKTSEIGLIRRMFLDPTASHLIITTTLGENYYLHTQSRQPKPLARLKGVGIESIAWNPSLPTASTREILVGAVDGNVYEDYIEPSSEFYRNQEKYLKAVYKVQDAPVAGLWVDLIPGRLDSRRVIVATPNKLLHFVGKIGRLGQEGSGSIFTKLFETEAPTLHEVTLGTRPSPSALAISPDSSESQTSESCDVERVYAWLSAQGVLHGKLQTSTRSASLGSTVFNNSKMISRSQIPASQSASGRTKPTQEPIAGVALSQWHVLCLVEGRVVALHRLDERVVYDQVVLEPGESALCLLADQKKNTYWLFTTRDIFEIVVTDEDRDVWKIMLKSQQFSLASQYAKTPSQKDAVAMACGDYLISKGQYLEAANVYGKSSRPFEQVALTFIDHGEQDALRRYLLTKIATFRRSSIMQRNMIASWLVEIFMSKLNSLDDTITTKAQLTESTTTADTKDDLATLRKEFEEFVNRYKGDLDRKTTYEIISSHAREQELLSYATAIDDYNYVLSYWVQRERWQESLDILKKQTDPSIFYRYGSVLMVHAATELVDILMRHPDLDPLKLIPALLNYNKSNSNTPLAQNQAVRYLLFCINALHTTIPAVHNTLISIYASHPSPSETALLSYLSTSSLSNPPPYDTDFAFRLCIHNSRVQSAVHIYTSMGSYASAVDLALKHNEIDLASLVADRPGSTDSALRKRLWLAVAKKVISQQGTGSIKTAIDFLKRCDLLRIEDLIPFFPDFVVIDDFKDEICAALESYSRSIASLESEMDASAATAESIKTDIKQLDRRYAVVEPGERCRVCELPLLSRQFFVFPSCQHGFHSDCLGMKVLDGSGLTVGGRIRELQALIGRGGRREKEGRELDALVAGQW</sequence>
<evidence type="ECO:0000256" key="1">
    <source>
        <dbReference type="ARBA" id="ARBA00010454"/>
    </source>
</evidence>
<evidence type="ECO:0008006" key="13">
    <source>
        <dbReference type="Google" id="ProtNLM"/>
    </source>
</evidence>
<evidence type="ECO:0000256" key="7">
    <source>
        <dbReference type="PROSITE-ProRule" id="PRU01006"/>
    </source>
</evidence>
<dbReference type="Pfam" id="PF26148">
    <property type="entry name" value="VPS18_RING_C"/>
    <property type="match status" value="1"/>
</dbReference>
<gene>
    <name evidence="11" type="ORF">ALECFALPRED_010105</name>
</gene>
<comment type="caution">
    <text evidence="11">The sequence shown here is derived from an EMBL/GenBank/DDBJ whole genome shotgun (WGS) entry which is preliminary data.</text>
</comment>
<dbReference type="GO" id="GO:0030674">
    <property type="term" value="F:protein-macromolecule adaptor activity"/>
    <property type="evidence" value="ECO:0007669"/>
    <property type="project" value="TreeGrafter"/>
</dbReference>
<dbReference type="GO" id="GO:0005768">
    <property type="term" value="C:endosome"/>
    <property type="evidence" value="ECO:0007669"/>
    <property type="project" value="TreeGrafter"/>
</dbReference>
<dbReference type="GO" id="GO:0007032">
    <property type="term" value="P:endosome organization"/>
    <property type="evidence" value="ECO:0007669"/>
    <property type="project" value="TreeGrafter"/>
</dbReference>
<feature type="domain" description="Pep3/Vps18 RING C-terminal" evidence="10">
    <location>
        <begin position="938"/>
        <end position="1014"/>
    </location>
</feature>
<comment type="subcellular location">
    <subcellularLocation>
        <location evidence="6">Endomembrane system</location>
        <topology evidence="6">Peripheral membrane protein</topology>
        <orientation evidence="6">Cytoplasmic side</orientation>
    </subcellularLocation>
</comment>
<evidence type="ECO:0000256" key="8">
    <source>
        <dbReference type="SAM" id="MobiDB-lite"/>
    </source>
</evidence>